<dbReference type="InterPro" id="IPR028091">
    <property type="entry name" value="FAM91_N_dom"/>
</dbReference>
<feature type="domain" description="FAM91 C-terminal" evidence="5">
    <location>
        <begin position="363"/>
        <end position="818"/>
    </location>
</feature>
<evidence type="ECO:0008006" key="8">
    <source>
        <dbReference type="Google" id="ProtNLM"/>
    </source>
</evidence>
<evidence type="ECO:0000259" key="4">
    <source>
        <dbReference type="Pfam" id="PF14647"/>
    </source>
</evidence>
<dbReference type="Proteomes" id="UP001372834">
    <property type="component" value="Unassembled WGS sequence"/>
</dbReference>
<evidence type="ECO:0000256" key="3">
    <source>
        <dbReference type="SAM" id="MobiDB-lite"/>
    </source>
</evidence>
<name>A0AAN8S870_POLSC</name>
<dbReference type="InterPro" id="IPR039199">
    <property type="entry name" value="FAM91"/>
</dbReference>
<comment type="caution">
    <text evidence="6">The sequence shown here is derived from an EMBL/GenBank/DDBJ whole genome shotgun (WGS) entry which is preliminary data.</text>
</comment>
<evidence type="ECO:0000313" key="7">
    <source>
        <dbReference type="Proteomes" id="UP001372834"/>
    </source>
</evidence>
<gene>
    <name evidence="6" type="ORF">RUM43_010655</name>
</gene>
<dbReference type="Pfam" id="PF14647">
    <property type="entry name" value="FAM91_N"/>
    <property type="match status" value="1"/>
</dbReference>
<accession>A0AAN8S870</accession>
<dbReference type="EMBL" id="JAWJWE010000004">
    <property type="protein sequence ID" value="KAK6636988.1"/>
    <property type="molecule type" value="Genomic_DNA"/>
</dbReference>
<evidence type="ECO:0000256" key="2">
    <source>
        <dbReference type="SAM" id="Coils"/>
    </source>
</evidence>
<feature type="region of interest" description="Disordered" evidence="3">
    <location>
        <begin position="298"/>
        <end position="317"/>
    </location>
</feature>
<keyword evidence="2" id="KW-0175">Coiled coil</keyword>
<dbReference type="AlphaFoldDB" id="A0AAN8S870"/>
<dbReference type="PANTHER" id="PTHR28441:SF2">
    <property type="entry name" value="PROTEIN FAM91A1"/>
    <property type="match status" value="1"/>
</dbReference>
<evidence type="ECO:0000313" key="6">
    <source>
        <dbReference type="EMBL" id="KAK6636988.1"/>
    </source>
</evidence>
<dbReference type="Pfam" id="PF14648">
    <property type="entry name" value="FAM91_C"/>
    <property type="match status" value="1"/>
</dbReference>
<organism evidence="6 7">
    <name type="scientific">Polyplax serrata</name>
    <name type="common">Common mouse louse</name>
    <dbReference type="NCBI Taxonomy" id="468196"/>
    <lineage>
        <taxon>Eukaryota</taxon>
        <taxon>Metazoa</taxon>
        <taxon>Ecdysozoa</taxon>
        <taxon>Arthropoda</taxon>
        <taxon>Hexapoda</taxon>
        <taxon>Insecta</taxon>
        <taxon>Pterygota</taxon>
        <taxon>Neoptera</taxon>
        <taxon>Paraneoptera</taxon>
        <taxon>Psocodea</taxon>
        <taxon>Troctomorpha</taxon>
        <taxon>Phthiraptera</taxon>
        <taxon>Anoplura</taxon>
        <taxon>Polyplacidae</taxon>
        <taxon>Polyplax</taxon>
    </lineage>
</organism>
<protein>
    <recommendedName>
        <fullName evidence="8">Protein FAM91A1</fullName>
    </recommendedName>
</protein>
<feature type="coiled-coil region" evidence="2">
    <location>
        <begin position="686"/>
        <end position="713"/>
    </location>
</feature>
<comment type="similarity">
    <text evidence="1">Belongs to the FAM91 family.</text>
</comment>
<sequence length="822" mass="92840">MNTDVEHYIRNNVIWSKIPNTVKQKWIVTQKEYEKQIVEFSIKNQLRHKGNIVQSVRKDGKQYYEELLDYSRQSLMLYPYHLSDVFVFGLRVTPFQYYIAMMESIMTQERSYDSLPNFTAADCVRLLGIGRNEYIDLMNKCRSGRKLFRKKSVRDLLPNTPVKINIEKWWLVNHGQVTEEDIKFITPVEKKFIDKIIDCGKQRAGDTDFDLLQKLYNKGLIYLDVPINDNDYIVVPPLEGFVMNRVLGDYFETLLYKIFVSIDEHTSVAELANVLQIDLDSVKNAVSLYCRLGFAKKKGNDGSDSDNKSWSPEFKRESSVTSITDPLLLELDQALAEAGLSSFQESSIADENQMNALASPSRSKRIAFLFDSTLTAFLMMGNLSPGLKNHAVTMFEVGKLSDESLDSLLTELEKISTDDSEGEAQRYFEHALVLRSTILFLRQNPRMDGVTAGVDLIRCESLQSLDVATCSRLLNKNYALLVSMAPLSKEVRPINGSTPPHLGPATPEVNSVWFKFFIYFLTGYGPPSLLLSKGSRLKLLPNLLKNCTKVLVTTWGHDPSVLPIANLVFAVNEALCHSAVLLQAYGESSPAKTVLVPFPMSSQTDSQWDWSNHPAVKKLSEVIDLKHNCGFLTMVNLGPTDIRYNSNFDKLSCLNSTNSAVNSWIESQMEGKCERDSVSPANGITNQEFVDILEEELNNLEENKDENKEKDSSDTGKSRNELNLVNWTLLDCDFGIPLFNATTNQQVCEAICEHKLWTKSSLLALKDSSESLSLKLLDFIHNLQDSPDVDDLKLGEKNVPLSTLLPKRNLVFNGGKIQIWNG</sequence>
<feature type="domain" description="FAM91 N-terminal" evidence="4">
    <location>
        <begin position="8"/>
        <end position="310"/>
    </location>
</feature>
<dbReference type="PANTHER" id="PTHR28441">
    <property type="entry name" value="PROTEIN FAM91A1"/>
    <property type="match status" value="1"/>
</dbReference>
<dbReference type="InterPro" id="IPR028097">
    <property type="entry name" value="FAM91_C_dom"/>
</dbReference>
<proteinExistence type="inferred from homology"/>
<reference evidence="6 7" key="1">
    <citation type="submission" date="2023-10" db="EMBL/GenBank/DDBJ databases">
        <title>Genomes of two closely related lineages of the louse Polyplax serrata with different host specificities.</title>
        <authorList>
            <person name="Martinu J."/>
            <person name="Tarabai H."/>
            <person name="Stefka J."/>
            <person name="Hypsa V."/>
        </authorList>
    </citation>
    <scope>NUCLEOTIDE SEQUENCE [LARGE SCALE GENOMIC DNA]</scope>
    <source>
        <strain evidence="6">HR10_N</strain>
    </source>
</reference>
<evidence type="ECO:0000259" key="5">
    <source>
        <dbReference type="Pfam" id="PF14648"/>
    </source>
</evidence>
<evidence type="ECO:0000256" key="1">
    <source>
        <dbReference type="ARBA" id="ARBA00010319"/>
    </source>
</evidence>